<dbReference type="AlphaFoldDB" id="A0A8C6ZBP2"/>
<evidence type="ECO:0000313" key="4">
    <source>
        <dbReference type="Ensembl" id="ENSNPEP00000012457.1"/>
    </source>
</evidence>
<dbReference type="InterPro" id="IPR016186">
    <property type="entry name" value="C-type_lectin-like/link_sf"/>
</dbReference>
<dbReference type="SMART" id="SM00034">
    <property type="entry name" value="CLECT"/>
    <property type="match status" value="1"/>
</dbReference>
<dbReference type="SUPFAM" id="SSF56436">
    <property type="entry name" value="C-type lectin-like"/>
    <property type="match status" value="1"/>
</dbReference>
<keyword evidence="2" id="KW-0964">Secreted</keyword>
<keyword evidence="2" id="KW-0272">Extracellular matrix</keyword>
<evidence type="ECO:0000256" key="2">
    <source>
        <dbReference type="ARBA" id="ARBA00022530"/>
    </source>
</evidence>
<evidence type="ECO:0000313" key="5">
    <source>
        <dbReference type="Proteomes" id="UP000694420"/>
    </source>
</evidence>
<evidence type="ECO:0000259" key="3">
    <source>
        <dbReference type="PROSITE" id="PS50041"/>
    </source>
</evidence>
<dbReference type="Gene3D" id="3.10.100.10">
    <property type="entry name" value="Mannose-Binding Protein A, subunit A"/>
    <property type="match status" value="1"/>
</dbReference>
<dbReference type="InterPro" id="IPR001304">
    <property type="entry name" value="C-type_lectin-like"/>
</dbReference>
<name>A0A8C6ZBP2_NOTPE</name>
<proteinExistence type="predicted"/>
<dbReference type="InterPro" id="IPR016187">
    <property type="entry name" value="CTDL_fold"/>
</dbReference>
<accession>A0A8C6ZBP2</accession>
<keyword evidence="5" id="KW-1185">Reference proteome</keyword>
<dbReference type="Pfam" id="PF00059">
    <property type="entry name" value="Lectin_C"/>
    <property type="match status" value="1"/>
</dbReference>
<reference evidence="4" key="2">
    <citation type="submission" date="2025-09" db="UniProtKB">
        <authorList>
            <consortium name="Ensembl"/>
        </authorList>
    </citation>
    <scope>IDENTIFICATION</scope>
</reference>
<comment type="subcellular location">
    <subcellularLocation>
        <location evidence="1">Secreted</location>
        <location evidence="1">Extracellular space</location>
        <location evidence="1">Extracellular matrix</location>
    </subcellularLocation>
</comment>
<feature type="domain" description="C-type lectin" evidence="3">
    <location>
        <begin position="10"/>
        <end position="80"/>
    </location>
</feature>
<evidence type="ECO:0000256" key="1">
    <source>
        <dbReference type="ARBA" id="ARBA00004498"/>
    </source>
</evidence>
<dbReference type="InterPro" id="IPR050111">
    <property type="entry name" value="C-type_lectin/snaclec_domain"/>
</dbReference>
<organism evidence="4 5">
    <name type="scientific">Nothoprocta perdicaria</name>
    <name type="common">Chilean tinamou</name>
    <name type="synonym">Crypturus perdicarius</name>
    <dbReference type="NCBI Taxonomy" id="30464"/>
    <lineage>
        <taxon>Eukaryota</taxon>
        <taxon>Metazoa</taxon>
        <taxon>Chordata</taxon>
        <taxon>Craniata</taxon>
        <taxon>Vertebrata</taxon>
        <taxon>Euteleostomi</taxon>
        <taxon>Archelosauria</taxon>
        <taxon>Archosauria</taxon>
        <taxon>Dinosauria</taxon>
        <taxon>Saurischia</taxon>
        <taxon>Theropoda</taxon>
        <taxon>Coelurosauria</taxon>
        <taxon>Aves</taxon>
        <taxon>Palaeognathae</taxon>
        <taxon>Tinamiformes</taxon>
        <taxon>Tinamidae</taxon>
        <taxon>Nothoprocta</taxon>
    </lineage>
</organism>
<dbReference type="PROSITE" id="PS50041">
    <property type="entry name" value="C_TYPE_LECTIN_2"/>
    <property type="match status" value="1"/>
</dbReference>
<sequence length="85" mass="10066">SRLRRGWKYHDGKIYYFSSDRKPWQDAEDFCVSKRSHLVSVTSAAEQEYLARQAGTGFYWIGLTDNEPEGIWRWVDGTEYQQNAR</sequence>
<dbReference type="PANTHER" id="PTHR22803">
    <property type="entry name" value="MANNOSE, PHOSPHOLIPASE, LECTIN RECEPTOR RELATED"/>
    <property type="match status" value="1"/>
</dbReference>
<dbReference type="Ensembl" id="ENSNPET00000012764.1">
    <property type="protein sequence ID" value="ENSNPEP00000012457.1"/>
    <property type="gene ID" value="ENSNPEG00000009310.1"/>
</dbReference>
<reference evidence="4" key="1">
    <citation type="submission" date="2025-08" db="UniProtKB">
        <authorList>
            <consortium name="Ensembl"/>
        </authorList>
    </citation>
    <scope>IDENTIFICATION</scope>
</reference>
<protein>
    <recommendedName>
        <fullName evidence="3">C-type lectin domain-containing protein</fullName>
    </recommendedName>
</protein>
<dbReference type="Proteomes" id="UP000694420">
    <property type="component" value="Unplaced"/>
</dbReference>